<gene>
    <name evidence="7" type="ORF">BV898_14219</name>
</gene>
<evidence type="ECO:0000313" key="8">
    <source>
        <dbReference type="Proteomes" id="UP000192578"/>
    </source>
</evidence>
<protein>
    <recommendedName>
        <fullName evidence="6">G-protein coupled receptors family 1 profile domain-containing protein</fullName>
    </recommendedName>
</protein>
<keyword evidence="8" id="KW-1185">Reference proteome</keyword>
<feature type="transmembrane region" description="Helical" evidence="5">
    <location>
        <begin position="21"/>
        <end position="48"/>
    </location>
</feature>
<dbReference type="SUPFAM" id="SSF81321">
    <property type="entry name" value="Family A G protein-coupled receptor-like"/>
    <property type="match status" value="1"/>
</dbReference>
<feature type="transmembrane region" description="Helical" evidence="5">
    <location>
        <begin position="242"/>
        <end position="262"/>
    </location>
</feature>
<keyword evidence="2 5" id="KW-0812">Transmembrane</keyword>
<feature type="domain" description="G-protein coupled receptors family 1 profile" evidence="6">
    <location>
        <begin position="1"/>
        <end position="258"/>
    </location>
</feature>
<evidence type="ECO:0000256" key="2">
    <source>
        <dbReference type="ARBA" id="ARBA00022692"/>
    </source>
</evidence>
<evidence type="ECO:0000256" key="3">
    <source>
        <dbReference type="ARBA" id="ARBA00022989"/>
    </source>
</evidence>
<accession>A0A1W0W8G1</accession>
<dbReference type="GO" id="GO:0016020">
    <property type="term" value="C:membrane"/>
    <property type="evidence" value="ECO:0007669"/>
    <property type="project" value="UniProtKB-SubCell"/>
</dbReference>
<feature type="transmembrane region" description="Helical" evidence="5">
    <location>
        <begin position="107"/>
        <end position="126"/>
    </location>
</feature>
<reference evidence="8" key="1">
    <citation type="submission" date="2017-01" db="EMBL/GenBank/DDBJ databases">
        <title>Comparative genomics of anhydrobiosis in the tardigrade Hypsibius dujardini.</title>
        <authorList>
            <person name="Yoshida Y."/>
            <person name="Koutsovoulos G."/>
            <person name="Laetsch D."/>
            <person name="Stevens L."/>
            <person name="Kumar S."/>
            <person name="Horikawa D."/>
            <person name="Ishino K."/>
            <person name="Komine S."/>
            <person name="Tomita M."/>
            <person name="Blaxter M."/>
            <person name="Arakawa K."/>
        </authorList>
    </citation>
    <scope>NUCLEOTIDE SEQUENCE [LARGE SCALE GENOMIC DNA]</scope>
    <source>
        <strain evidence="8">Z151</strain>
    </source>
</reference>
<comment type="caution">
    <text evidence="7">The sequence shown here is derived from an EMBL/GenBank/DDBJ whole genome shotgun (WGS) entry which is preliminary data.</text>
</comment>
<sequence>MILAQTFNLFVFHFWRGKEPFILLHIALAVVSGLQGLTGTIIPLTRIFLWHPAVSVVVINLMVQTFEYLQTLYSLILLSISVDRWLSVEFAVRYRAEVSKTKIRQTIAATVGLAVLLNLPASIVYWEPFTAFCNKPVAAFHLTLPFAAWKAITGPFILAVITVFQARLILIAVQRKLRQLKNHSRQIGISNNHGNNAGGVYVVQLIWSSLRASLIIILVGVISGLPRINPLPASASPVLVRILGLIPSVQHMYSPIVYLLFFPQYRAVLFRRCGNQFPFLGRNNGAPTAPTCSDRVAPSPVQMRQTPPELHECRTFSQRLTESPTLNQDYRPP</sequence>
<feature type="transmembrane region" description="Helical" evidence="5">
    <location>
        <begin position="146"/>
        <end position="173"/>
    </location>
</feature>
<dbReference type="InterPro" id="IPR017452">
    <property type="entry name" value="GPCR_Rhodpsn_7TM"/>
</dbReference>
<dbReference type="EMBL" id="MTYJ01000170">
    <property type="protein sequence ID" value="OQV11489.1"/>
    <property type="molecule type" value="Genomic_DNA"/>
</dbReference>
<evidence type="ECO:0000256" key="5">
    <source>
        <dbReference type="SAM" id="Phobius"/>
    </source>
</evidence>
<dbReference type="AlphaFoldDB" id="A0A1W0W8G1"/>
<dbReference type="Gene3D" id="1.20.1070.10">
    <property type="entry name" value="Rhodopsin 7-helix transmembrane proteins"/>
    <property type="match status" value="1"/>
</dbReference>
<proteinExistence type="predicted"/>
<dbReference type="PROSITE" id="PS50262">
    <property type="entry name" value="G_PROTEIN_RECEP_F1_2"/>
    <property type="match status" value="1"/>
</dbReference>
<evidence type="ECO:0000259" key="6">
    <source>
        <dbReference type="PROSITE" id="PS50262"/>
    </source>
</evidence>
<evidence type="ECO:0000256" key="4">
    <source>
        <dbReference type="ARBA" id="ARBA00023136"/>
    </source>
</evidence>
<evidence type="ECO:0000313" key="7">
    <source>
        <dbReference type="EMBL" id="OQV11489.1"/>
    </source>
</evidence>
<keyword evidence="3 5" id="KW-1133">Transmembrane helix</keyword>
<evidence type="ECO:0000256" key="1">
    <source>
        <dbReference type="ARBA" id="ARBA00004370"/>
    </source>
</evidence>
<organism evidence="7 8">
    <name type="scientific">Hypsibius exemplaris</name>
    <name type="common">Freshwater tardigrade</name>
    <dbReference type="NCBI Taxonomy" id="2072580"/>
    <lineage>
        <taxon>Eukaryota</taxon>
        <taxon>Metazoa</taxon>
        <taxon>Ecdysozoa</taxon>
        <taxon>Tardigrada</taxon>
        <taxon>Eutardigrada</taxon>
        <taxon>Parachela</taxon>
        <taxon>Hypsibioidea</taxon>
        <taxon>Hypsibiidae</taxon>
        <taxon>Hypsibius</taxon>
    </lineage>
</organism>
<feature type="transmembrane region" description="Helical" evidence="5">
    <location>
        <begin position="200"/>
        <end position="222"/>
    </location>
</feature>
<comment type="subcellular location">
    <subcellularLocation>
        <location evidence="1">Membrane</location>
    </subcellularLocation>
</comment>
<dbReference type="Proteomes" id="UP000192578">
    <property type="component" value="Unassembled WGS sequence"/>
</dbReference>
<keyword evidence="4 5" id="KW-0472">Membrane</keyword>
<name>A0A1W0W8G1_HYPEX</name>